<reference evidence="1 2" key="1">
    <citation type="submission" date="2021-03" db="EMBL/GenBank/DDBJ databases">
        <title>Genomic Encyclopedia of Type Strains, Phase IV (KMG-IV): sequencing the most valuable type-strain genomes for metagenomic binning, comparative biology and taxonomic classification.</title>
        <authorList>
            <person name="Goeker M."/>
        </authorList>
    </citation>
    <scope>NUCLEOTIDE SEQUENCE [LARGE SCALE GENOMIC DNA]</scope>
    <source>
        <strain evidence="1 2">DSM 25609</strain>
    </source>
</reference>
<accession>A0ABS4IAK9</accession>
<name>A0ABS4IAK9_9BACI</name>
<organism evidence="1 2">
    <name type="scientific">Virgibacillus natechei</name>
    <dbReference type="NCBI Taxonomy" id="1216297"/>
    <lineage>
        <taxon>Bacteria</taxon>
        <taxon>Bacillati</taxon>
        <taxon>Bacillota</taxon>
        <taxon>Bacilli</taxon>
        <taxon>Bacillales</taxon>
        <taxon>Bacillaceae</taxon>
        <taxon>Virgibacillus</taxon>
    </lineage>
</organism>
<evidence type="ECO:0000313" key="1">
    <source>
        <dbReference type="EMBL" id="MBP1967964.1"/>
    </source>
</evidence>
<comment type="caution">
    <text evidence="1">The sequence shown here is derived from an EMBL/GenBank/DDBJ whole genome shotgun (WGS) entry which is preliminary data.</text>
</comment>
<dbReference type="EMBL" id="JAGGKX010000001">
    <property type="protein sequence ID" value="MBP1967964.1"/>
    <property type="molecule type" value="Genomic_DNA"/>
</dbReference>
<sequence length="77" mass="8856">MRIEINSVNVSYNDKNIESVRVNFNGRNDDRSINVNGNLRLSEDEYKGNESLDILEEMVRDYVVTELTEDNGDNTAE</sequence>
<evidence type="ECO:0000313" key="2">
    <source>
        <dbReference type="Proteomes" id="UP001519345"/>
    </source>
</evidence>
<proteinExistence type="predicted"/>
<gene>
    <name evidence="1" type="ORF">J2Z83_000056</name>
</gene>
<keyword evidence="2" id="KW-1185">Reference proteome</keyword>
<dbReference type="Proteomes" id="UP001519345">
    <property type="component" value="Unassembled WGS sequence"/>
</dbReference>
<dbReference type="RefSeq" id="WP_209461213.1">
    <property type="nucleotide sequence ID" value="NZ_CP110224.1"/>
</dbReference>
<protein>
    <submittedName>
        <fullName evidence="1">Uncharacterized protein</fullName>
    </submittedName>
</protein>